<reference evidence="19 20" key="1">
    <citation type="submission" date="2020-10" db="EMBL/GenBank/DDBJ databases">
        <title>Plant Genome Project.</title>
        <authorList>
            <person name="Zhang R.-G."/>
        </authorList>
    </citation>
    <scope>NUCLEOTIDE SEQUENCE [LARGE SCALE GENOMIC DNA]</scope>
    <source>
        <strain evidence="19">FAFU-HL-1</strain>
        <tissue evidence="19">Leaf</tissue>
    </source>
</reference>
<dbReference type="InterPro" id="IPR045058">
    <property type="entry name" value="GIMA/IAN/Toc"/>
</dbReference>
<keyword evidence="11" id="KW-0653">Protein transport</keyword>
<dbReference type="GO" id="GO:0009707">
    <property type="term" value="C:chloroplast outer membrane"/>
    <property type="evidence" value="ECO:0007669"/>
    <property type="project" value="UniProtKB-SubCell"/>
</dbReference>
<accession>A0A835J4A3</accession>
<feature type="compositionally biased region" description="Low complexity" evidence="17">
    <location>
        <begin position="99"/>
        <end position="112"/>
    </location>
</feature>
<evidence type="ECO:0000256" key="3">
    <source>
        <dbReference type="ARBA" id="ARBA00022528"/>
    </source>
</evidence>
<proteinExistence type="inferred from homology"/>
<evidence type="ECO:0000256" key="7">
    <source>
        <dbReference type="ARBA" id="ARBA00022741"/>
    </source>
</evidence>
<dbReference type="Gene3D" id="3.40.50.300">
    <property type="entry name" value="P-loop containing nucleotide triphosphate hydrolases"/>
    <property type="match status" value="1"/>
</dbReference>
<evidence type="ECO:0000256" key="12">
    <source>
        <dbReference type="ARBA" id="ARBA00022989"/>
    </source>
</evidence>
<comment type="similarity">
    <text evidence="16">Belongs to the TRAFAC class TrmE-Era-EngA-EngB-Septin-like GTPase superfamily. AIG1/Toc34/Toc159-like paraseptin GTPase family. TOC159 subfamily.</text>
</comment>
<feature type="domain" description="AIG1-type G" evidence="18">
    <location>
        <begin position="216"/>
        <end position="442"/>
    </location>
</feature>
<evidence type="ECO:0000256" key="10">
    <source>
        <dbReference type="ARBA" id="ARBA00022842"/>
    </source>
</evidence>
<evidence type="ECO:0000256" key="4">
    <source>
        <dbReference type="ARBA" id="ARBA00022640"/>
    </source>
</evidence>
<dbReference type="InterPro" id="IPR024283">
    <property type="entry name" value="TOC159_MAD"/>
</dbReference>
<evidence type="ECO:0000256" key="13">
    <source>
        <dbReference type="ARBA" id="ARBA00023134"/>
    </source>
</evidence>
<evidence type="ECO:0000259" key="18">
    <source>
        <dbReference type="PROSITE" id="PS51720"/>
    </source>
</evidence>
<gene>
    <name evidence="19" type="ORF">SADUNF_Sadunf18G0096800</name>
</gene>
<keyword evidence="20" id="KW-1185">Reference proteome</keyword>
<keyword evidence="3" id="KW-0150">Chloroplast</keyword>
<protein>
    <recommendedName>
        <fullName evidence="18">AIG1-type G domain-containing protein</fullName>
    </recommendedName>
</protein>
<feature type="compositionally biased region" description="Polar residues" evidence="17">
    <location>
        <begin position="113"/>
        <end position="122"/>
    </location>
</feature>
<keyword evidence="9" id="KW-1002">Plastid outer membrane</keyword>
<dbReference type="Pfam" id="PF11886">
    <property type="entry name" value="TOC159_MAD"/>
    <property type="match status" value="1"/>
</dbReference>
<keyword evidence="14" id="KW-0472">Membrane</keyword>
<keyword evidence="4" id="KW-0934">Plastid</keyword>
<evidence type="ECO:0000256" key="6">
    <source>
        <dbReference type="ARBA" id="ARBA00022723"/>
    </source>
</evidence>
<dbReference type="EMBL" id="JADGMS010000018">
    <property type="protein sequence ID" value="KAF9662847.1"/>
    <property type="molecule type" value="Genomic_DNA"/>
</dbReference>
<dbReference type="OrthoDB" id="8954335at2759"/>
<dbReference type="PANTHER" id="PTHR10903:SF68">
    <property type="entry name" value="TRANSLOCASE OF CHLOROPLAST 90, CHLOROPLASTIC"/>
    <property type="match status" value="1"/>
</dbReference>
<name>A0A835J4A3_9ROSI</name>
<evidence type="ECO:0000256" key="17">
    <source>
        <dbReference type="SAM" id="MobiDB-lite"/>
    </source>
</evidence>
<dbReference type="GO" id="GO:0046872">
    <property type="term" value="F:metal ion binding"/>
    <property type="evidence" value="ECO:0007669"/>
    <property type="project" value="UniProtKB-KW"/>
</dbReference>
<organism evidence="19 20">
    <name type="scientific">Salix dunnii</name>
    <dbReference type="NCBI Taxonomy" id="1413687"/>
    <lineage>
        <taxon>Eukaryota</taxon>
        <taxon>Viridiplantae</taxon>
        <taxon>Streptophyta</taxon>
        <taxon>Embryophyta</taxon>
        <taxon>Tracheophyta</taxon>
        <taxon>Spermatophyta</taxon>
        <taxon>Magnoliopsida</taxon>
        <taxon>eudicotyledons</taxon>
        <taxon>Gunneridae</taxon>
        <taxon>Pentapetalae</taxon>
        <taxon>rosids</taxon>
        <taxon>fabids</taxon>
        <taxon>Malpighiales</taxon>
        <taxon>Salicaceae</taxon>
        <taxon>Saliceae</taxon>
        <taxon>Salix</taxon>
    </lineage>
</organism>
<dbReference type="GO" id="GO:0005525">
    <property type="term" value="F:GTP binding"/>
    <property type="evidence" value="ECO:0007669"/>
    <property type="project" value="UniProtKB-KW"/>
</dbReference>
<dbReference type="AlphaFoldDB" id="A0A835J4A3"/>
<dbReference type="InterPro" id="IPR027417">
    <property type="entry name" value="P-loop_NTPase"/>
</dbReference>
<dbReference type="Proteomes" id="UP000657918">
    <property type="component" value="Unassembled WGS sequence"/>
</dbReference>
<evidence type="ECO:0000256" key="2">
    <source>
        <dbReference type="ARBA" id="ARBA00022448"/>
    </source>
</evidence>
<evidence type="ECO:0000256" key="15">
    <source>
        <dbReference type="ARBA" id="ARBA00023766"/>
    </source>
</evidence>
<dbReference type="InterPro" id="IPR005690">
    <property type="entry name" value="Toc86_159"/>
</dbReference>
<dbReference type="NCBIfam" id="TIGR00993">
    <property type="entry name" value="3a0901s04IAP86"/>
    <property type="match status" value="1"/>
</dbReference>
<comment type="caution">
    <text evidence="19">The sequence shown here is derived from an EMBL/GenBank/DDBJ whole genome shotgun (WGS) entry which is preliminary data.</text>
</comment>
<comment type="cofactor">
    <cofactor evidence="1">
        <name>Mg(2+)</name>
        <dbReference type="ChEBI" id="CHEBI:18420"/>
    </cofactor>
</comment>
<sequence length="843" mass="93186">MKGVRDWVFGQLLSKSLASTRPLSGGGSFLSEEPANEDSDDPDIVVDYVRESGDMNFLAGLRRELFIALLIKATDFWLLGSGPVGLNDIWPGLAHMAGSESSSPSSDTSCSSRCNQETGSPQSLHQVAEDSCQSIHGVELKKADPLTKIENLRINFFRLLLRFGHSHDNLLVGKVLHRLHLAAAIRAGETNLIRVKVDRARAVAAEQEASGIPELNSSLRILVLGKTGVGKSATINSVFDQTKALTDAFQPATIRIKEVVGSINGVKVTFIDTPGFLPSSTSNLRRNRKIMLSVRRFIRKSPPDIVLFFERLDLINMGYCDLPLLKLMTEVFGNAFWFNTILVMTHGSASPEGPSGFPINYESYVTQCADLMQHYINQAVSDSKLENPVVLVENDPHCKKNFMGESVLPNGQVWKSHLLLLCICTKALGDANTLLDFKGSIELGPLITPRVPSLPHLLSSLLKHHSTTDSTGVEQDADEILLSDAEEDDYDQLPPIRILTKSQFEKLAKSEKKSYLDELDYRETLYLKKQLKEESQRRRERRLSGEVSFGVGDNSDHQQASPEAVLLPDMVVPPSFDSDCTLHKYRCLVTSDQWLVRPVLDPHGWDHDVGFDGVNLETAIEIRRNVYASITGQVSKDKQDFSIHSECAAAYADPRGQTYTAALDVQTSSGKDMIYTVHSNTKLRNLKQNVAECGVSLTSYDNKYYVGAKLVDTVLVGKRLKFVVNAGQMRGPEQVAYGGTFEATLKGEDYPVRDDKISLSMSALSFKNEIVLGGGFQSEFRPIRGMRMAVNANLNSQNMGQVNIKISSSEHIEIALVAVFSIFKAILSKKVTENKSRELLKMG</sequence>
<evidence type="ECO:0000313" key="20">
    <source>
        <dbReference type="Proteomes" id="UP000657918"/>
    </source>
</evidence>
<evidence type="ECO:0000256" key="16">
    <source>
        <dbReference type="ARBA" id="ARBA00023775"/>
    </source>
</evidence>
<keyword evidence="10" id="KW-0460">Magnesium</keyword>
<evidence type="ECO:0000256" key="5">
    <source>
        <dbReference type="ARBA" id="ARBA00022692"/>
    </source>
</evidence>
<evidence type="ECO:0000256" key="9">
    <source>
        <dbReference type="ARBA" id="ARBA00022805"/>
    </source>
</evidence>
<keyword evidence="6" id="KW-0479">Metal-binding</keyword>
<dbReference type="SUPFAM" id="SSF52540">
    <property type="entry name" value="P-loop containing nucleoside triphosphate hydrolases"/>
    <property type="match status" value="1"/>
</dbReference>
<evidence type="ECO:0000256" key="11">
    <source>
        <dbReference type="ARBA" id="ARBA00022927"/>
    </source>
</evidence>
<keyword evidence="7" id="KW-0547">Nucleotide-binding</keyword>
<evidence type="ECO:0000256" key="14">
    <source>
        <dbReference type="ARBA" id="ARBA00023136"/>
    </source>
</evidence>
<dbReference type="GO" id="GO:0015031">
    <property type="term" value="P:protein transport"/>
    <property type="evidence" value="ECO:0007669"/>
    <property type="project" value="UniProtKB-KW"/>
</dbReference>
<keyword evidence="8" id="KW-0378">Hydrolase</keyword>
<evidence type="ECO:0000256" key="8">
    <source>
        <dbReference type="ARBA" id="ARBA00022801"/>
    </source>
</evidence>
<feature type="region of interest" description="Disordered" evidence="17">
    <location>
        <begin position="23"/>
        <end position="42"/>
    </location>
</feature>
<dbReference type="Pfam" id="PF04548">
    <property type="entry name" value="AIG1"/>
    <property type="match status" value="1"/>
</dbReference>
<evidence type="ECO:0000256" key="1">
    <source>
        <dbReference type="ARBA" id="ARBA00001946"/>
    </source>
</evidence>
<dbReference type="PROSITE" id="PS51720">
    <property type="entry name" value="G_AIG1"/>
    <property type="match status" value="1"/>
</dbReference>
<comment type="subcellular location">
    <subcellularLocation>
        <location evidence="15">Plastid</location>
        <location evidence="15">Chloroplast outer membrane</location>
        <topology evidence="15">Single-pass membrane protein</topology>
    </subcellularLocation>
</comment>
<dbReference type="GO" id="GO:0045036">
    <property type="term" value="P:protein targeting to chloroplast"/>
    <property type="evidence" value="ECO:0007669"/>
    <property type="project" value="InterPro"/>
</dbReference>
<keyword evidence="2" id="KW-0813">Transport</keyword>
<keyword evidence="5" id="KW-0812">Transmembrane</keyword>
<evidence type="ECO:0000313" key="19">
    <source>
        <dbReference type="EMBL" id="KAF9662847.1"/>
    </source>
</evidence>
<keyword evidence="13" id="KW-0342">GTP-binding</keyword>
<dbReference type="PANTHER" id="PTHR10903">
    <property type="entry name" value="GTPASE, IMAP FAMILY MEMBER-RELATED"/>
    <property type="match status" value="1"/>
</dbReference>
<keyword evidence="12" id="KW-1133">Transmembrane helix</keyword>
<dbReference type="GO" id="GO:0003924">
    <property type="term" value="F:GTPase activity"/>
    <property type="evidence" value="ECO:0007669"/>
    <property type="project" value="InterPro"/>
</dbReference>
<feature type="region of interest" description="Disordered" evidence="17">
    <location>
        <begin position="97"/>
        <end position="122"/>
    </location>
</feature>
<dbReference type="FunFam" id="3.40.50.300:FF:000413">
    <property type="entry name" value="Translocase of chloroplast 120, chloroplastic"/>
    <property type="match status" value="1"/>
</dbReference>
<dbReference type="InterPro" id="IPR006703">
    <property type="entry name" value="G_AIG1"/>
</dbReference>